<proteinExistence type="predicted"/>
<keyword evidence="3" id="KW-1185">Reference proteome</keyword>
<sequence>MAYYMIQQQPATVNPNEVLLNSGFGYASQSIPSSAYQTTVYGMFREFERQNTPDPLCPSDKHLGYIILASKAFEYNVPATQWPVYTNTYKQQPNQKPRLLLRNPPANTTAQNVTAPFQEIETSSQ</sequence>
<gene>
    <name evidence="2" type="ORF">FIE12Z_221</name>
</gene>
<feature type="compositionally biased region" description="Polar residues" evidence="1">
    <location>
        <begin position="105"/>
        <end position="125"/>
    </location>
</feature>
<accession>A0A395N6C1</accession>
<reference evidence="2 3" key="1">
    <citation type="journal article" date="2018" name="PLoS Pathog.">
        <title>Evolution of structural diversity of trichothecenes, a family of toxins produced by plant pathogenic and entomopathogenic fungi.</title>
        <authorList>
            <person name="Proctor R.H."/>
            <person name="McCormick S.P."/>
            <person name="Kim H.S."/>
            <person name="Cardoza R.E."/>
            <person name="Stanley A.M."/>
            <person name="Lindo L."/>
            <person name="Kelly A."/>
            <person name="Brown D.W."/>
            <person name="Lee T."/>
            <person name="Vaughan M.M."/>
            <person name="Alexander N.J."/>
            <person name="Busman M."/>
            <person name="Gutierrez S."/>
        </authorList>
    </citation>
    <scope>NUCLEOTIDE SEQUENCE [LARGE SCALE GENOMIC DNA]</scope>
    <source>
        <strain evidence="2 3">NRRL 13405</strain>
    </source>
</reference>
<dbReference type="AlphaFoldDB" id="A0A395N6C1"/>
<organism evidence="2 3">
    <name type="scientific">Fusarium flagelliforme</name>
    <dbReference type="NCBI Taxonomy" id="2675880"/>
    <lineage>
        <taxon>Eukaryota</taxon>
        <taxon>Fungi</taxon>
        <taxon>Dikarya</taxon>
        <taxon>Ascomycota</taxon>
        <taxon>Pezizomycotina</taxon>
        <taxon>Sordariomycetes</taxon>
        <taxon>Hypocreomycetidae</taxon>
        <taxon>Hypocreales</taxon>
        <taxon>Nectriaceae</taxon>
        <taxon>Fusarium</taxon>
        <taxon>Fusarium incarnatum-equiseti species complex</taxon>
    </lineage>
</organism>
<evidence type="ECO:0000256" key="1">
    <source>
        <dbReference type="SAM" id="MobiDB-lite"/>
    </source>
</evidence>
<dbReference type="Proteomes" id="UP000265631">
    <property type="component" value="Unassembled WGS sequence"/>
</dbReference>
<evidence type="ECO:0000313" key="3">
    <source>
        <dbReference type="Proteomes" id="UP000265631"/>
    </source>
</evidence>
<name>A0A395N6C1_9HYPO</name>
<comment type="caution">
    <text evidence="2">The sequence shown here is derived from an EMBL/GenBank/DDBJ whole genome shotgun (WGS) entry which is preliminary data.</text>
</comment>
<evidence type="ECO:0000313" key="2">
    <source>
        <dbReference type="EMBL" id="RFN55575.1"/>
    </source>
</evidence>
<protein>
    <submittedName>
        <fullName evidence="2">Uncharacterized protein</fullName>
    </submittedName>
</protein>
<feature type="region of interest" description="Disordered" evidence="1">
    <location>
        <begin position="93"/>
        <end position="125"/>
    </location>
</feature>
<dbReference type="EMBL" id="PXXK01000005">
    <property type="protein sequence ID" value="RFN55575.1"/>
    <property type="molecule type" value="Genomic_DNA"/>
</dbReference>